<organism evidence="1 2">
    <name type="scientific">Bacillus infantis</name>
    <dbReference type="NCBI Taxonomy" id="324767"/>
    <lineage>
        <taxon>Bacteria</taxon>
        <taxon>Bacillati</taxon>
        <taxon>Bacillota</taxon>
        <taxon>Bacilli</taxon>
        <taxon>Bacillales</taxon>
        <taxon>Bacillaceae</taxon>
        <taxon>Bacillus</taxon>
    </lineage>
</organism>
<comment type="caution">
    <text evidence="1">The sequence shown here is derived from an EMBL/GenBank/DDBJ whole genome shotgun (WGS) entry which is preliminary data.</text>
</comment>
<dbReference type="Proteomes" id="UP000323732">
    <property type="component" value="Unassembled WGS sequence"/>
</dbReference>
<dbReference type="RefSeq" id="WP_148950685.1">
    <property type="nucleotide sequence ID" value="NZ_VTES01000006.1"/>
</dbReference>
<reference evidence="1 2" key="1">
    <citation type="submission" date="2019-08" db="EMBL/GenBank/DDBJ databases">
        <title>Bacillus genomes from the desert of Cuatro Cienegas, Coahuila.</title>
        <authorList>
            <person name="Olmedo-Alvarez G."/>
        </authorList>
    </citation>
    <scope>NUCLEOTIDE SEQUENCE [LARGE SCALE GENOMIC DNA]</scope>
    <source>
        <strain evidence="1 2">CH37_1T</strain>
    </source>
</reference>
<gene>
    <name evidence="1" type="ORF">FZD47_20220</name>
</gene>
<protein>
    <submittedName>
        <fullName evidence="1">Uncharacterized protein</fullName>
    </submittedName>
</protein>
<dbReference type="AlphaFoldDB" id="A0A5D4SB92"/>
<name>A0A5D4SB92_9BACI</name>
<dbReference type="EMBL" id="VTES01000006">
    <property type="protein sequence ID" value="TYS60540.1"/>
    <property type="molecule type" value="Genomic_DNA"/>
</dbReference>
<evidence type="ECO:0000313" key="1">
    <source>
        <dbReference type="EMBL" id="TYS60540.1"/>
    </source>
</evidence>
<proteinExistence type="predicted"/>
<sequence>MGEKNNNPYIEALKFGLNPTGYLVQKGTEALIMKAQSLRETGTVGELEEEAIKQDIYTQMSEAQARIAQELAIAQRINTADEVEIEEYYEGEGNGGIGVQATQSNINIGVSGHGRKVVKRVYKFKGWNEKGLEVIEKHNKESDLLSDS</sequence>
<evidence type="ECO:0000313" key="2">
    <source>
        <dbReference type="Proteomes" id="UP000323732"/>
    </source>
</evidence>
<accession>A0A5D4SB92</accession>